<reference evidence="1" key="1">
    <citation type="journal article" date="2011" name="PLoS Biol.">
        <title>Gene gain and loss during evolution of obligate parasitism in the white rust pathogen of Arabidopsis thaliana.</title>
        <authorList>
            <person name="Kemen E."/>
            <person name="Gardiner A."/>
            <person name="Schultz-Larsen T."/>
            <person name="Kemen A.C."/>
            <person name="Balmuth A.L."/>
            <person name="Robert-Seilaniantz A."/>
            <person name="Bailey K."/>
            <person name="Holub E."/>
            <person name="Studholme D.J."/>
            <person name="Maclean D."/>
            <person name="Jones J.D."/>
        </authorList>
    </citation>
    <scope>NUCLEOTIDE SEQUENCE</scope>
</reference>
<dbReference type="HOGENOM" id="CLU_2337918_0_0_1"/>
<reference evidence="1" key="2">
    <citation type="submission" date="2011-02" db="EMBL/GenBank/DDBJ databases">
        <authorList>
            <person name="MacLean D."/>
        </authorList>
    </citation>
    <scope>NUCLEOTIDE SEQUENCE</scope>
</reference>
<accession>F0X2Q1</accession>
<evidence type="ECO:0000313" key="1">
    <source>
        <dbReference type="EMBL" id="CCA28183.1"/>
    </source>
</evidence>
<sequence length="98" mass="11349">MTALNDILFERVLSIILNAHKRSVSNIRNALFGLYRRERPHSCEAAHGVQFGVNLCLQTRHCSITITLLISRSLLAYRFTLSLERLLFRHLCTSDHWV</sequence>
<dbReference type="EMBL" id="FR825020">
    <property type="protein sequence ID" value="CCA28183.1"/>
    <property type="molecule type" value="Genomic_DNA"/>
</dbReference>
<proteinExistence type="predicted"/>
<protein>
    <submittedName>
        <fullName evidence="1">AlNc14C1459G12949 protein</fullName>
    </submittedName>
</protein>
<organism evidence="1">
    <name type="scientific">Albugo laibachii Nc14</name>
    <dbReference type="NCBI Taxonomy" id="890382"/>
    <lineage>
        <taxon>Eukaryota</taxon>
        <taxon>Sar</taxon>
        <taxon>Stramenopiles</taxon>
        <taxon>Oomycota</taxon>
        <taxon>Peronosporomycetes</taxon>
        <taxon>Albuginales</taxon>
        <taxon>Albuginaceae</taxon>
        <taxon>Albugo</taxon>
    </lineage>
</organism>
<dbReference type="AlphaFoldDB" id="F0X2Q1"/>
<gene>
    <name evidence="1" type="primary">AlNc14C1459G12949</name>
    <name evidence="1" type="ORF">ALNC14_143270</name>
</gene>
<name>F0X2Q1_9STRA</name>